<comment type="caution">
    <text evidence="1">The sequence shown here is derived from an EMBL/GenBank/DDBJ whole genome shotgun (WGS) entry which is preliminary data.</text>
</comment>
<accession>A0AAE1IR33</accession>
<protein>
    <submittedName>
        <fullName evidence="1">Uncharacterized protein</fullName>
    </submittedName>
</protein>
<name>A0AAE1IR33_9FABA</name>
<evidence type="ECO:0000313" key="1">
    <source>
        <dbReference type="EMBL" id="KAK4255213.1"/>
    </source>
</evidence>
<keyword evidence="2" id="KW-1185">Reference proteome</keyword>
<dbReference type="Proteomes" id="UP001293593">
    <property type="component" value="Unassembled WGS sequence"/>
</dbReference>
<dbReference type="AlphaFoldDB" id="A0AAE1IR33"/>
<organism evidence="1 2">
    <name type="scientific">Acacia crassicarpa</name>
    <name type="common">northern wattle</name>
    <dbReference type="NCBI Taxonomy" id="499986"/>
    <lineage>
        <taxon>Eukaryota</taxon>
        <taxon>Viridiplantae</taxon>
        <taxon>Streptophyta</taxon>
        <taxon>Embryophyta</taxon>
        <taxon>Tracheophyta</taxon>
        <taxon>Spermatophyta</taxon>
        <taxon>Magnoliopsida</taxon>
        <taxon>eudicotyledons</taxon>
        <taxon>Gunneridae</taxon>
        <taxon>Pentapetalae</taxon>
        <taxon>rosids</taxon>
        <taxon>fabids</taxon>
        <taxon>Fabales</taxon>
        <taxon>Fabaceae</taxon>
        <taxon>Caesalpinioideae</taxon>
        <taxon>mimosoid clade</taxon>
        <taxon>Acacieae</taxon>
        <taxon>Acacia</taxon>
    </lineage>
</organism>
<proteinExistence type="predicted"/>
<sequence length="144" mass="16307">MNLGKVNAMVKIDRWTVAISRCYVFAKKLGDLRWIPPGIGIFLVLPVESKCFYQYKVQTVNGKCALPQWKCLALVEFIIDLGKFLSSGCFRWIPSSLISAAVFAHAASKGKCSKDWVAQPPHPLESILVEDMLRYRKSFLVFFC</sequence>
<dbReference type="EMBL" id="JAWXYG010000013">
    <property type="protein sequence ID" value="KAK4255213.1"/>
    <property type="molecule type" value="Genomic_DNA"/>
</dbReference>
<evidence type="ECO:0000313" key="2">
    <source>
        <dbReference type="Proteomes" id="UP001293593"/>
    </source>
</evidence>
<gene>
    <name evidence="1" type="ORF">QN277_008238</name>
</gene>
<reference evidence="1" key="1">
    <citation type="submission" date="2023-10" db="EMBL/GenBank/DDBJ databases">
        <title>Chromosome-level genome of the transformable northern wattle, Acacia crassicarpa.</title>
        <authorList>
            <person name="Massaro I."/>
            <person name="Sinha N.R."/>
            <person name="Poethig S."/>
            <person name="Leichty A.R."/>
        </authorList>
    </citation>
    <scope>NUCLEOTIDE SEQUENCE</scope>
    <source>
        <strain evidence="1">Acra3RX</strain>
        <tissue evidence="1">Leaf</tissue>
    </source>
</reference>